<comment type="caution">
    <text evidence="1">The sequence shown here is derived from an EMBL/GenBank/DDBJ whole genome shotgun (WGS) entry which is preliminary data.</text>
</comment>
<evidence type="ECO:0000313" key="2">
    <source>
        <dbReference type="Proteomes" id="UP000518887"/>
    </source>
</evidence>
<organism evidence="1 2">
    <name type="scientific">Treponema ruminis</name>
    <dbReference type="NCBI Taxonomy" id="744515"/>
    <lineage>
        <taxon>Bacteria</taxon>
        <taxon>Pseudomonadati</taxon>
        <taxon>Spirochaetota</taxon>
        <taxon>Spirochaetia</taxon>
        <taxon>Spirochaetales</taxon>
        <taxon>Treponemataceae</taxon>
        <taxon>Treponema</taxon>
    </lineage>
</organism>
<gene>
    <name evidence="1" type="ORF">HNP76_002064</name>
</gene>
<dbReference type="EMBL" id="JACHFQ010000006">
    <property type="protein sequence ID" value="MBB5226683.1"/>
    <property type="molecule type" value="Genomic_DNA"/>
</dbReference>
<dbReference type="AlphaFoldDB" id="A0A7W8LMU7"/>
<proteinExistence type="predicted"/>
<sequence length="43" mass="4782">MDKQIIEATKQYIQEIFKGNSDGLIEGAAPCGACRDFRCKYGI</sequence>
<protein>
    <submittedName>
        <fullName evidence="1">Cytidine deaminase</fullName>
    </submittedName>
</protein>
<name>A0A7W8LMU7_9SPIR</name>
<keyword evidence="2" id="KW-1185">Reference proteome</keyword>
<reference evidence="1 2" key="1">
    <citation type="submission" date="2020-08" db="EMBL/GenBank/DDBJ databases">
        <title>Genomic Encyclopedia of Type Strains, Phase IV (KMG-IV): sequencing the most valuable type-strain genomes for metagenomic binning, comparative biology and taxonomic classification.</title>
        <authorList>
            <person name="Goeker M."/>
        </authorList>
    </citation>
    <scope>NUCLEOTIDE SEQUENCE [LARGE SCALE GENOMIC DNA]</scope>
    <source>
        <strain evidence="1 2">DSM 103462</strain>
    </source>
</reference>
<accession>A0A7W8LMU7</accession>
<dbReference type="Proteomes" id="UP000518887">
    <property type="component" value="Unassembled WGS sequence"/>
</dbReference>
<evidence type="ECO:0000313" key="1">
    <source>
        <dbReference type="EMBL" id="MBB5226683.1"/>
    </source>
</evidence>
<dbReference type="RefSeq" id="WP_260309221.1">
    <property type="nucleotide sequence ID" value="NZ_JACHFQ010000006.1"/>
</dbReference>